<protein>
    <submittedName>
        <fullName evidence="1">WGS project CBMG000000000 data, contig CS5907-c002292</fullName>
    </submittedName>
</protein>
<proteinExistence type="predicted"/>
<dbReference type="AlphaFoldDB" id="A0A090N521"/>
<comment type="caution">
    <text evidence="1">The sequence shown here is derived from an EMBL/GenBank/DDBJ whole genome shotgun (WGS) entry which is preliminary data.</text>
</comment>
<sequence>MFILATLRIFGPVHANRSVGKWEGMRLYIEVWHIRNRTGTGVEYIVEASFKTMDRTTASTEHDVLISYLQDKGWLLEEDLLRTQLIMERY</sequence>
<evidence type="ECO:0000313" key="1">
    <source>
        <dbReference type="EMBL" id="CEG03771.1"/>
    </source>
</evidence>
<accession>A0A090N521</accession>
<gene>
    <name evidence="1" type="ORF">BN851_0108290</name>
</gene>
<organism evidence="1">
    <name type="scientific">Fusarium acuminatum CS5907</name>
    <dbReference type="NCBI Taxonomy" id="1318461"/>
    <lineage>
        <taxon>Eukaryota</taxon>
        <taxon>Fungi</taxon>
        <taxon>Dikarya</taxon>
        <taxon>Ascomycota</taxon>
        <taxon>Pezizomycotina</taxon>
        <taxon>Sordariomycetes</taxon>
        <taxon>Hypocreomycetidae</taxon>
        <taxon>Hypocreales</taxon>
        <taxon>Nectriaceae</taxon>
        <taxon>Fusarium</taxon>
        <taxon>Fusarium tricinctum species complex</taxon>
    </lineage>
</organism>
<name>A0A090N521_9HYPO</name>
<reference evidence="1" key="1">
    <citation type="submission" date="2013-05" db="EMBL/GenBank/DDBJ databases">
        <title>Draft genome sequences of six wheat associated Fusarium spp. isolates.</title>
        <authorList>
            <person name="Moolhuijzen P.M."/>
            <person name="Manners J.M."/>
            <person name="Wilcox S."/>
            <person name="Bellgard M.I."/>
            <person name="Gardiner D.M."/>
        </authorList>
    </citation>
    <scope>NUCLEOTIDE SEQUENCE</scope>
    <source>
        <strain evidence="1">CS5907</strain>
    </source>
</reference>
<dbReference type="EMBL" id="CBMG010002281">
    <property type="protein sequence ID" value="CEG03771.1"/>
    <property type="molecule type" value="Genomic_DNA"/>
</dbReference>